<feature type="active site" description="Nucleophile" evidence="11">
    <location>
        <position position="251"/>
    </location>
</feature>
<dbReference type="InterPro" id="IPR022956">
    <property type="entry name" value="Beta_hexosaminidase_bac"/>
</dbReference>
<feature type="domain" description="Glycoside hydrolase family 3 N-terminal" evidence="12">
    <location>
        <begin position="8"/>
        <end position="290"/>
    </location>
</feature>
<name>A0A063Y2H9_9GAMM</name>
<evidence type="ECO:0000256" key="10">
    <source>
        <dbReference type="ARBA" id="ARBA00037880"/>
    </source>
</evidence>
<evidence type="ECO:0000313" key="13">
    <source>
        <dbReference type="EMBL" id="KDE39375.1"/>
    </source>
</evidence>
<dbReference type="NCBIfam" id="NF003740">
    <property type="entry name" value="PRK05337.1"/>
    <property type="match status" value="1"/>
</dbReference>
<dbReference type="GO" id="GO:0005975">
    <property type="term" value="P:carbohydrate metabolic process"/>
    <property type="evidence" value="ECO:0007669"/>
    <property type="project" value="InterPro"/>
</dbReference>
<evidence type="ECO:0000256" key="6">
    <source>
        <dbReference type="ARBA" id="ARBA00022984"/>
    </source>
</evidence>
<dbReference type="PANTHER" id="PTHR30480">
    <property type="entry name" value="BETA-HEXOSAMINIDASE-RELATED"/>
    <property type="match status" value="1"/>
</dbReference>
<comment type="similarity">
    <text evidence="11">Belongs to the glycosyl hydrolase 3 family. NagZ subfamily.</text>
</comment>
<feature type="site" description="Important for catalytic activity" evidence="11">
    <location>
        <position position="178"/>
    </location>
</feature>
<comment type="catalytic activity">
    <reaction evidence="1 11">
        <text>Hydrolysis of terminal non-reducing N-acetyl-D-hexosamine residues in N-acetyl-beta-D-hexosaminides.</text>
        <dbReference type="EC" id="3.2.1.52"/>
    </reaction>
</comment>
<evidence type="ECO:0000313" key="14">
    <source>
        <dbReference type="Proteomes" id="UP000027318"/>
    </source>
</evidence>
<dbReference type="GO" id="GO:0009254">
    <property type="term" value="P:peptidoglycan turnover"/>
    <property type="evidence" value="ECO:0007669"/>
    <property type="project" value="UniProtKB-UniRule"/>
</dbReference>
<dbReference type="PANTHER" id="PTHR30480:SF13">
    <property type="entry name" value="BETA-HEXOSAMINIDASE"/>
    <property type="match status" value="1"/>
</dbReference>
<dbReference type="InterPro" id="IPR050226">
    <property type="entry name" value="NagZ_Beta-hexosaminidase"/>
</dbReference>
<keyword evidence="6 11" id="KW-0573">Peptidoglycan synthesis</keyword>
<evidence type="ECO:0000256" key="2">
    <source>
        <dbReference type="ARBA" id="ARBA00022490"/>
    </source>
</evidence>
<dbReference type="HAMAP" id="MF_00364">
    <property type="entry name" value="NagZ"/>
    <property type="match status" value="1"/>
</dbReference>
<comment type="subcellular location">
    <subcellularLocation>
        <location evidence="11">Cytoplasm</location>
    </subcellularLocation>
</comment>
<dbReference type="AlphaFoldDB" id="A0A063Y2H9"/>
<sequence>MTTGALMLDLVGTQLTDEEAQRLQQPEVGGLILFSRNYTNPGQLNELMHAIRAVRTDLIVAVDQEGGRVQRFREGFTRLPPMACLGQIYTREPERARYLATELGWLMATELREFDIDISFAPVLDIDWQQSSVIGDRAFSSDPQILISLSTAFMQGMHEAGMAATGKHFPGHGWVTADSHLELPVDERAEAALDAADICPFKALIDKGLDAIMPAHVVYSQVDAEPAGFSTYWLKQKLRGALGFKGVIFSDDLTMEGASLAGSYVERCRRALEAGCDMVLVCNQPERAVEVLTWLQSQPAVFNPRIATMRGKPVSQAGREERLQQARKLAAECL</sequence>
<keyword evidence="4 11" id="KW-0378">Hydrolase</keyword>
<dbReference type="Pfam" id="PF00933">
    <property type="entry name" value="Glyco_hydro_3"/>
    <property type="match status" value="1"/>
</dbReference>
<organism evidence="13 14">
    <name type="scientific">Nitrincola lacisaponensis</name>
    <dbReference type="NCBI Taxonomy" id="267850"/>
    <lineage>
        <taxon>Bacteria</taxon>
        <taxon>Pseudomonadati</taxon>
        <taxon>Pseudomonadota</taxon>
        <taxon>Gammaproteobacteria</taxon>
        <taxon>Oceanospirillales</taxon>
        <taxon>Oceanospirillaceae</taxon>
        <taxon>Nitrincola</taxon>
    </lineage>
</organism>
<dbReference type="GO" id="GO:0051301">
    <property type="term" value="P:cell division"/>
    <property type="evidence" value="ECO:0007669"/>
    <property type="project" value="UniProtKB-KW"/>
</dbReference>
<gene>
    <name evidence="11" type="primary">nagZ</name>
    <name evidence="13" type="ORF">ADINL_2504</name>
</gene>
<dbReference type="InterPro" id="IPR001764">
    <property type="entry name" value="Glyco_hydro_3_N"/>
</dbReference>
<evidence type="ECO:0000256" key="3">
    <source>
        <dbReference type="ARBA" id="ARBA00022618"/>
    </source>
</evidence>
<dbReference type="UniPathway" id="UPA00544"/>
<dbReference type="EC" id="3.2.1.52" evidence="11"/>
<evidence type="ECO:0000256" key="7">
    <source>
        <dbReference type="ARBA" id="ARBA00023295"/>
    </source>
</evidence>
<keyword evidence="9 11" id="KW-0961">Cell wall biogenesis/degradation</keyword>
<keyword evidence="14" id="KW-1185">Reference proteome</keyword>
<evidence type="ECO:0000259" key="12">
    <source>
        <dbReference type="Pfam" id="PF00933"/>
    </source>
</evidence>
<feature type="active site" description="Proton donor/acceptor" evidence="11">
    <location>
        <position position="180"/>
    </location>
</feature>
<comment type="caution">
    <text evidence="13">The sequence shown here is derived from an EMBL/GenBank/DDBJ whole genome shotgun (WGS) entry which is preliminary data.</text>
</comment>
<dbReference type="Gene3D" id="3.20.20.300">
    <property type="entry name" value="Glycoside hydrolase, family 3, N-terminal domain"/>
    <property type="match status" value="1"/>
</dbReference>
<dbReference type="SUPFAM" id="SSF51445">
    <property type="entry name" value="(Trans)glycosidases"/>
    <property type="match status" value="1"/>
</dbReference>
<comment type="function">
    <text evidence="11">Plays a role in peptidoglycan recycling by cleaving the terminal beta-1,4-linked N-acetylglucosamine (GlcNAc) from peptide-linked peptidoglycan fragments, giving rise to free GlcNAc, anhydro-N-acetylmuramic acid and anhydro-N-acetylmuramic acid-linked peptides.</text>
</comment>
<dbReference type="PATRIC" id="fig|267850.7.peg.2472"/>
<dbReference type="STRING" id="267850.ADINL_2504"/>
<dbReference type="RefSeq" id="WP_036548387.1">
    <property type="nucleotide sequence ID" value="NZ_JMSZ01000032.1"/>
</dbReference>
<evidence type="ECO:0000256" key="8">
    <source>
        <dbReference type="ARBA" id="ARBA00023306"/>
    </source>
</evidence>
<dbReference type="InterPro" id="IPR017853">
    <property type="entry name" value="GH"/>
</dbReference>
<comment type="pathway">
    <text evidence="10 11">Cell wall biogenesis; peptidoglycan recycling.</text>
</comment>
<protein>
    <recommendedName>
        <fullName evidence="11">Beta-hexosaminidase</fullName>
        <ecNumber evidence="11">3.2.1.52</ecNumber>
    </recommendedName>
    <alternativeName>
        <fullName evidence="11">Beta-N-acetylhexosaminidase</fullName>
    </alternativeName>
    <alternativeName>
        <fullName evidence="11">N-acetyl-beta-glucosaminidase</fullName>
    </alternativeName>
</protein>
<dbReference type="InterPro" id="IPR036962">
    <property type="entry name" value="Glyco_hydro_3_N_sf"/>
</dbReference>
<dbReference type="GO" id="GO:0009252">
    <property type="term" value="P:peptidoglycan biosynthetic process"/>
    <property type="evidence" value="ECO:0007669"/>
    <property type="project" value="UniProtKB-KW"/>
</dbReference>
<evidence type="ECO:0000256" key="9">
    <source>
        <dbReference type="ARBA" id="ARBA00023316"/>
    </source>
</evidence>
<evidence type="ECO:0000256" key="11">
    <source>
        <dbReference type="HAMAP-Rule" id="MF_00364"/>
    </source>
</evidence>
<dbReference type="OrthoDB" id="9786661at2"/>
<dbReference type="GO" id="GO:0004563">
    <property type="term" value="F:beta-N-acetylhexosaminidase activity"/>
    <property type="evidence" value="ECO:0007669"/>
    <property type="project" value="UniProtKB-UniRule"/>
</dbReference>
<keyword evidence="5 11" id="KW-0133">Cell shape</keyword>
<accession>A0A063Y2H9</accession>
<dbReference type="GO" id="GO:0071555">
    <property type="term" value="P:cell wall organization"/>
    <property type="evidence" value="ECO:0007669"/>
    <property type="project" value="UniProtKB-KW"/>
</dbReference>
<evidence type="ECO:0000256" key="4">
    <source>
        <dbReference type="ARBA" id="ARBA00022801"/>
    </source>
</evidence>
<keyword evidence="3 11" id="KW-0132">Cell division</keyword>
<feature type="binding site" evidence="11">
    <location>
        <begin position="167"/>
        <end position="168"/>
    </location>
    <ligand>
        <name>substrate</name>
    </ligand>
</feature>
<dbReference type="FunFam" id="3.20.20.300:FF:000001">
    <property type="entry name" value="Beta-hexosaminidase"/>
    <property type="match status" value="1"/>
</dbReference>
<reference evidence="13 14" key="1">
    <citation type="journal article" date="2005" name="Int. J. Syst. Evol. Microbiol.">
        <title>Nitrincola lacisaponensis gen. nov., sp. nov., a novel alkaliphilic bacterium isolated from an alkaline, saline lake.</title>
        <authorList>
            <person name="Dimitriu P.A."/>
            <person name="Shukla S.K."/>
            <person name="Conradt J."/>
            <person name="Marquez M.C."/>
            <person name="Ventosa A."/>
            <person name="Maglia A."/>
            <person name="Peyton B.M."/>
            <person name="Pinkart H.C."/>
            <person name="Mormile M.R."/>
        </authorList>
    </citation>
    <scope>NUCLEOTIDE SEQUENCE [LARGE SCALE GENOMIC DNA]</scope>
    <source>
        <strain evidence="13 14">4CA</strain>
    </source>
</reference>
<feature type="binding site" evidence="11">
    <location>
        <position position="71"/>
    </location>
    <ligand>
        <name>substrate</name>
    </ligand>
</feature>
<dbReference type="EMBL" id="JMSZ01000032">
    <property type="protein sequence ID" value="KDE39375.1"/>
    <property type="molecule type" value="Genomic_DNA"/>
</dbReference>
<dbReference type="Proteomes" id="UP000027318">
    <property type="component" value="Unassembled WGS sequence"/>
</dbReference>
<dbReference type="GO" id="GO:0005737">
    <property type="term" value="C:cytoplasm"/>
    <property type="evidence" value="ECO:0007669"/>
    <property type="project" value="UniProtKB-SubCell"/>
</dbReference>
<proteinExistence type="inferred from homology"/>
<feature type="binding site" evidence="11">
    <location>
        <position position="63"/>
    </location>
    <ligand>
        <name>substrate</name>
    </ligand>
</feature>
<evidence type="ECO:0000256" key="1">
    <source>
        <dbReference type="ARBA" id="ARBA00001231"/>
    </source>
</evidence>
<keyword evidence="8 11" id="KW-0131">Cell cycle</keyword>
<keyword evidence="7 11" id="KW-0326">Glycosidase</keyword>
<keyword evidence="2 11" id="KW-0963">Cytoplasm</keyword>
<feature type="binding site" evidence="11">
    <location>
        <position position="137"/>
    </location>
    <ligand>
        <name>substrate</name>
    </ligand>
</feature>
<evidence type="ECO:0000256" key="5">
    <source>
        <dbReference type="ARBA" id="ARBA00022960"/>
    </source>
</evidence>
<dbReference type="GO" id="GO:0008360">
    <property type="term" value="P:regulation of cell shape"/>
    <property type="evidence" value="ECO:0007669"/>
    <property type="project" value="UniProtKB-KW"/>
</dbReference>